<comment type="caution">
    <text evidence="9">The sequence shown here is derived from an EMBL/GenBank/DDBJ whole genome shotgun (WGS) entry which is preliminary data.</text>
</comment>
<feature type="compositionally biased region" description="Basic and acidic residues" evidence="5">
    <location>
        <begin position="2139"/>
        <end position="2157"/>
    </location>
</feature>
<dbReference type="InterPro" id="IPR056474">
    <property type="entry name" value="SEN1_barrel"/>
</dbReference>
<proteinExistence type="predicted"/>
<keyword evidence="10" id="KW-1185">Reference proteome</keyword>
<feature type="compositionally biased region" description="Basic and acidic residues" evidence="5">
    <location>
        <begin position="1059"/>
        <end position="1074"/>
    </location>
</feature>
<protein>
    <submittedName>
        <fullName evidence="9">P-loop containing nucleoside triphosphate hydrolase</fullName>
    </submittedName>
</protein>
<dbReference type="PANTHER" id="PTHR10887:SF495">
    <property type="entry name" value="HELICASE SENATAXIN ISOFORM X1-RELATED"/>
    <property type="match status" value="1"/>
</dbReference>
<dbReference type="CDD" id="cd18808">
    <property type="entry name" value="SF1_C_Upf1"/>
    <property type="match status" value="1"/>
</dbReference>
<feature type="compositionally biased region" description="Basic and acidic residues" evidence="5">
    <location>
        <begin position="2034"/>
        <end position="2049"/>
    </location>
</feature>
<keyword evidence="2 9" id="KW-0378">Hydrolase</keyword>
<evidence type="ECO:0000256" key="1">
    <source>
        <dbReference type="ARBA" id="ARBA00022741"/>
    </source>
</evidence>
<evidence type="ECO:0000259" key="7">
    <source>
        <dbReference type="Pfam" id="PF13087"/>
    </source>
</evidence>
<evidence type="ECO:0000256" key="5">
    <source>
        <dbReference type="SAM" id="MobiDB-lite"/>
    </source>
</evidence>
<dbReference type="GO" id="GO:0005694">
    <property type="term" value="C:chromosome"/>
    <property type="evidence" value="ECO:0007669"/>
    <property type="project" value="UniProtKB-ARBA"/>
</dbReference>
<dbReference type="GO" id="GO:0005524">
    <property type="term" value="F:ATP binding"/>
    <property type="evidence" value="ECO:0007669"/>
    <property type="project" value="UniProtKB-KW"/>
</dbReference>
<feature type="region of interest" description="Disordered" evidence="5">
    <location>
        <begin position="1604"/>
        <end position="1629"/>
    </location>
</feature>
<feature type="compositionally biased region" description="Basic and acidic residues" evidence="5">
    <location>
        <begin position="2087"/>
        <end position="2110"/>
    </location>
</feature>
<dbReference type="Proteomes" id="UP000694240">
    <property type="component" value="Chromosome 6"/>
</dbReference>
<dbReference type="InterPro" id="IPR047187">
    <property type="entry name" value="SF1_C_Upf1"/>
</dbReference>
<keyword evidence="1" id="KW-0547">Nucleotide-binding</keyword>
<dbReference type="GO" id="GO:0004386">
    <property type="term" value="F:helicase activity"/>
    <property type="evidence" value="ECO:0007669"/>
    <property type="project" value="UniProtKB-KW"/>
</dbReference>
<feature type="compositionally biased region" description="Basic and acidic residues" evidence="5">
    <location>
        <begin position="2059"/>
        <end position="2079"/>
    </location>
</feature>
<feature type="region of interest" description="Disordered" evidence="5">
    <location>
        <begin position="1442"/>
        <end position="1461"/>
    </location>
</feature>
<feature type="domain" description="Helicase SEN1 beta-barrel" evidence="8">
    <location>
        <begin position="1230"/>
        <end position="1332"/>
    </location>
</feature>
<feature type="region of interest" description="Disordered" evidence="5">
    <location>
        <begin position="1021"/>
        <end position="1080"/>
    </location>
</feature>
<sequence>MLSKVSPSGELLSRWRRIEEDEEENDDSDPSSVRRLNQRKEQWFTDAFTLLISLPKDTHIWCGHGDVMGPLIETFYNYFKDDRVDSPLKVLWKRISEEMRLCAQCICQHHQTQEMYEKEYECSSVGPLLDVLRKLDEERVTRHLQEINFKVENGTYDPDHHHAEVVSVMYEVLMFPFFFDDMSLCTEFEKFIESIDNIHELAFAENQEFPGVYALLFLNRRVRVIGYRLARAMGKLRSATQLERLQPLLKKFIGILEMEGLPSASQEPRPRIYLDRSSIWLGMTSLLEFLEGPAFEEGILEPYPIFVDTVLNHISGDSPEFSLAVNCLKELFKTLGCKLWLRATLSPSVMRNTLLGQCFHTKSEKIHKAIFDLFQPLLQSLEALRDGEHEKQRRHFLYFLLHQVPVSSNFSLLARRIGHKIALLIVLRGYKMNPPCPPFECAHMWGPSLVSSYKDSSLHISLRQPAIDLVQAILVSDATALLASLLRNNTGKYMGYEMQYDDDDSNLPFSHTAEDVSDRSWSDFTQQSKITLGECKEWMCIPMLWITTLTNANLLNLPVSLSQAVFWSRSRFCLVESEKNDEMTVDIETWLSSSAVEIKGTLGWKVATGSDDGGPGKESKNSVTVSKMCLTLIRTLKRLTTCYLVQMGDECRKQWTWVPGMGETFILSLSDPDDNVRQFGKSMLEHVSNTRGLSCGLKFLCSQTSHLLFISSGVRHVLQQVPLSSVLQSFQILHHFFFLLFKLLKEEEVAIADVVKSSAGGFLRQPNFNALPVSEGRNPLSANPELLKFQYLLAEFAWGVIRKCLVEGKAFIHQSLCQMTCVRLLEILPVVLGKLRVSREDSCDTRGNLKDVSDLKWLPDLIDWGRSQLKVVVAYWKRALVALLDILQGSNSDACSSAVQAIRHVLSSDDVDIDQLAEQISRLVPKANEYQILKPVDVVGKVQDNMMDLTVDETEKESLKNLPSLHKSHQPDINKTLPPIKSISQISSLKKSTSSIDASKLSALVLSDRDVTVSSSNIVRDLPTTNAEPSKAAGMSREAEKRQNVEDPVSSGNRPNLKKATDELGPRGTSKEAQKSAISNAKGMDLRKVVNETEADPLDLALKSLKPQSLPLAKPGPIVPKRQVIQLCAPVTKKSDRWQRQEAGFKRFRPPKLEDWFRKILQMDYYAIVGLASTNKDENQNVGKFREVPVRFSSPEQYIQIFQPLVLEEFKAQLQRSFQEISSLEEIYYGVLSVLSIERVDDFHFVRFMQDENDGSNSKSFSENDLVLFTKEHPENSNVAVNMMGKVEGREWDDKKRSSILNVRLYLQNSSSRLNQARRNLLERSQWHASRILNITSQIREFQALSSIKDIPVLPLILSPMNDSNYDSEVKRSDLRSLPHSLQQILKSSFNESQLQAICVAIGSSNLIKAFDISLIQGPPGTGKTRTIVAIISGLLASASHKASDRGNSEPDHSSSTSRQRMNPNVAVARAWQDAALAKQLNDDGETNRKIAEKNGRGRVLICAQSNAAVDELVSRISSLGIYGRDGKMFKPYLVRVGNAKTVHSNSMPFFLDTLVDQRLAEERMRINESKSNKGADSSALLRSNLEKIVDQITHFEAKRANINQESLDAKDKPENEHNNKDDDGKPMSDAELGIRLRRLYEQKRKIYKDLSAVQAQERKANYEMRALKHKLRKSILKEAQIVVTTLSGCGGDLYSVCAESLSAHKFGSPSEDNLFDAVVIDEAAQALEPATLIPLQLLKSRGTKCIMVGDPKQLPATVLSNVASKFLYECSMFERLQRAGYPILMLTQQYRMHPEICRFPSMHFYDNKLLNGVDMSSKSAPFHESHHLGPYVFYDIVDGQEQQSGDSSSVCNEQEAEAAVQLLRFFKKRYPSEFVAGRIGIITPYKRQLAVLRSRFTGAFGAQVTADMEMNTVDGFQGREVDILVLSTVRATHSAPDGVNQSRIGFVADVRRMNVALTRAKLSLWVLGNTRTLQRDHNWGALVKDAKEREVIIPVKRPYNYMFGENVMEQNHSENLPKNFPKPEKQHSRRKEQRAETSSDRKMRKSDGDVVPISSKGSESKHSRRNAKEEASSQREKLVVASCEKVASEETLKRSHEKKEKMKGREKSSNPENTDANSWKNGNSDEWKKSKKASSKVDNSKRANPTDEIGQKDRQINKGNASNQGGVEDMISKRKQQREAVAAILNSSLIPSHKPKPPKRPLSPGSTAGSHTRPPKAIKESTKNNSKQR</sequence>
<dbReference type="InterPro" id="IPR041677">
    <property type="entry name" value="DNA2/NAM7_AAA_11"/>
</dbReference>
<dbReference type="Pfam" id="PF23576">
    <property type="entry name" value="SEN1_barrel"/>
    <property type="match status" value="1"/>
</dbReference>
<dbReference type="EMBL" id="JAEFBK010000006">
    <property type="protein sequence ID" value="KAG7591927.1"/>
    <property type="molecule type" value="Genomic_DNA"/>
</dbReference>
<evidence type="ECO:0000259" key="6">
    <source>
        <dbReference type="Pfam" id="PF13086"/>
    </source>
</evidence>
<dbReference type="CDD" id="cd18042">
    <property type="entry name" value="DEXXQc_SETX"/>
    <property type="match status" value="1"/>
</dbReference>
<dbReference type="InterPro" id="IPR041679">
    <property type="entry name" value="DNA2/NAM7-like_C"/>
</dbReference>
<feature type="region of interest" description="Disordered" evidence="5">
    <location>
        <begin position="2013"/>
        <end position="2230"/>
    </location>
</feature>
<evidence type="ECO:0000313" key="9">
    <source>
        <dbReference type="EMBL" id="KAG7591927.1"/>
    </source>
</evidence>
<feature type="compositionally biased region" description="Basic and acidic residues" evidence="5">
    <location>
        <begin position="1608"/>
        <end position="1629"/>
    </location>
</feature>
<feature type="compositionally biased region" description="Basic and acidic residues" evidence="5">
    <location>
        <begin position="1442"/>
        <end position="1453"/>
    </location>
</feature>
<feature type="domain" description="DNA2/NAM7 helicase helicase" evidence="6">
    <location>
        <begin position="1390"/>
        <end position="1762"/>
    </location>
</feature>
<reference evidence="9 10" key="1">
    <citation type="submission" date="2020-12" db="EMBL/GenBank/DDBJ databases">
        <title>Concerted genomic and epigenomic changes stabilize Arabidopsis allopolyploids.</title>
        <authorList>
            <person name="Chen Z."/>
        </authorList>
    </citation>
    <scope>NUCLEOTIDE SEQUENCE [LARGE SCALE GENOMIC DNA]</scope>
    <source>
        <strain evidence="9">Allo738</strain>
        <tissue evidence="9">Leaf</tissue>
    </source>
</reference>
<gene>
    <name evidence="9" type="ORF">ISN45_Aa01g009060</name>
</gene>
<feature type="compositionally biased region" description="Polar residues" evidence="5">
    <location>
        <begin position="2111"/>
        <end position="2123"/>
    </location>
</feature>
<evidence type="ECO:0000259" key="8">
    <source>
        <dbReference type="Pfam" id="PF23576"/>
    </source>
</evidence>
<dbReference type="Pfam" id="PF13086">
    <property type="entry name" value="AAA_11"/>
    <property type="match status" value="1"/>
</dbReference>
<accession>A0A8T2BX11</accession>
<dbReference type="PANTHER" id="PTHR10887">
    <property type="entry name" value="DNA2/NAM7 HELICASE FAMILY"/>
    <property type="match status" value="1"/>
</dbReference>
<evidence type="ECO:0000256" key="2">
    <source>
        <dbReference type="ARBA" id="ARBA00022801"/>
    </source>
</evidence>
<evidence type="ECO:0000256" key="4">
    <source>
        <dbReference type="ARBA" id="ARBA00022840"/>
    </source>
</evidence>
<evidence type="ECO:0000256" key="3">
    <source>
        <dbReference type="ARBA" id="ARBA00022806"/>
    </source>
</evidence>
<name>A0A8T2BX11_9BRAS</name>
<keyword evidence="4" id="KW-0067">ATP-binding</keyword>
<dbReference type="GO" id="GO:0016787">
    <property type="term" value="F:hydrolase activity"/>
    <property type="evidence" value="ECO:0007669"/>
    <property type="project" value="UniProtKB-KW"/>
</dbReference>
<organism evidence="9 10">
    <name type="scientific">Arabidopsis thaliana x Arabidopsis arenosa</name>
    <dbReference type="NCBI Taxonomy" id="1240361"/>
    <lineage>
        <taxon>Eukaryota</taxon>
        <taxon>Viridiplantae</taxon>
        <taxon>Streptophyta</taxon>
        <taxon>Embryophyta</taxon>
        <taxon>Tracheophyta</taxon>
        <taxon>Spermatophyta</taxon>
        <taxon>Magnoliopsida</taxon>
        <taxon>eudicotyledons</taxon>
        <taxon>Gunneridae</taxon>
        <taxon>Pentapetalae</taxon>
        <taxon>rosids</taxon>
        <taxon>malvids</taxon>
        <taxon>Brassicales</taxon>
        <taxon>Brassicaceae</taxon>
        <taxon>Camelineae</taxon>
        <taxon>Arabidopsis</taxon>
    </lineage>
</organism>
<feature type="domain" description="DNA2/NAM7 helicase-like C-terminal" evidence="7">
    <location>
        <begin position="1769"/>
        <end position="1971"/>
    </location>
</feature>
<dbReference type="InterPro" id="IPR045055">
    <property type="entry name" value="DNA2/NAM7-like"/>
</dbReference>
<keyword evidence="3" id="KW-0347">Helicase</keyword>
<dbReference type="FunFam" id="3.40.50.300:FF:000326">
    <property type="entry name" value="P-loop containing nucleoside triphosphate hydrolase"/>
    <property type="match status" value="1"/>
</dbReference>
<evidence type="ECO:0000313" key="10">
    <source>
        <dbReference type="Proteomes" id="UP000694240"/>
    </source>
</evidence>
<dbReference type="Pfam" id="PF13087">
    <property type="entry name" value="AAA_12"/>
    <property type="match status" value="1"/>
</dbReference>